<dbReference type="Pfam" id="PF09994">
    <property type="entry name" value="T6SS_Tle1-like_cat"/>
    <property type="match status" value="2"/>
</dbReference>
<feature type="domain" description="T6SS Phospholipase effector Tle1-like catalytic" evidence="1">
    <location>
        <begin position="11"/>
        <end position="48"/>
    </location>
</feature>
<dbReference type="InterPro" id="IPR018712">
    <property type="entry name" value="Tle1-like_cat"/>
</dbReference>
<dbReference type="InParanoid" id="Q2HHP4"/>
<reference evidence="3" key="1">
    <citation type="journal article" date="2015" name="Genome Announc.">
        <title>Draft genome sequence of the cellulolytic fungus Chaetomium globosum.</title>
        <authorList>
            <person name="Cuomo C.A."/>
            <person name="Untereiner W.A."/>
            <person name="Ma L.-J."/>
            <person name="Grabherr M."/>
            <person name="Birren B.W."/>
        </authorList>
    </citation>
    <scope>NUCLEOTIDE SEQUENCE [LARGE SCALE GENOMIC DNA]</scope>
    <source>
        <strain evidence="3">ATCC 6205 / CBS 148.51 / DSM 1962 / NBRC 6347 / NRRL 1970</strain>
    </source>
</reference>
<evidence type="ECO:0000259" key="1">
    <source>
        <dbReference type="Pfam" id="PF09994"/>
    </source>
</evidence>
<keyword evidence="3" id="KW-1185">Reference proteome</keyword>
<dbReference type="Proteomes" id="UP000001056">
    <property type="component" value="Unassembled WGS sequence"/>
</dbReference>
<dbReference type="PANTHER" id="PTHR33840:SF2">
    <property type="entry name" value="TLE1 PHOSPHOLIPASE DOMAIN-CONTAINING PROTEIN"/>
    <property type="match status" value="1"/>
</dbReference>
<dbReference type="PANTHER" id="PTHR33840">
    <property type="match status" value="1"/>
</dbReference>
<proteinExistence type="predicted"/>
<dbReference type="VEuPathDB" id="FungiDB:CHGG_00260"/>
<dbReference type="AlphaFoldDB" id="Q2HHP4"/>
<accession>Q2HHP4</accession>
<feature type="domain" description="T6SS Phospholipase effector Tle1-like catalytic" evidence="1">
    <location>
        <begin position="76"/>
        <end position="115"/>
    </location>
</feature>
<dbReference type="RefSeq" id="XP_001219481.1">
    <property type="nucleotide sequence ID" value="XM_001219480.1"/>
</dbReference>
<dbReference type="GeneID" id="4387616"/>
<sequence>MESHKKSSPRRVLVLCFDGTGNTFRVDGAEANILKIFRMVDRTEDEQRSLCHLEIEQFAQDDGAADCVRLSQSLPGDHLPSVWFPGDHADIGGGWQPGDEEQWSLSHAPLVWMFGQGLPPASVLLWRVMEYLPLGRMHLQADGSWNLVHWPLPCGAVRDIPKEAEIHASEIR</sequence>
<protein>
    <recommendedName>
        <fullName evidence="1">T6SS Phospholipase effector Tle1-like catalytic domain-containing protein</fullName>
    </recommendedName>
</protein>
<gene>
    <name evidence="2" type="ORF">CHGG_00260</name>
</gene>
<dbReference type="OrthoDB" id="3162439at2759"/>
<dbReference type="EMBL" id="CH408029">
    <property type="protein sequence ID" value="EAQ92025.1"/>
    <property type="molecule type" value="Genomic_DNA"/>
</dbReference>
<organism evidence="2 3">
    <name type="scientific">Chaetomium globosum (strain ATCC 6205 / CBS 148.51 / DSM 1962 / NBRC 6347 / NRRL 1970)</name>
    <name type="common">Soil fungus</name>
    <dbReference type="NCBI Taxonomy" id="306901"/>
    <lineage>
        <taxon>Eukaryota</taxon>
        <taxon>Fungi</taxon>
        <taxon>Dikarya</taxon>
        <taxon>Ascomycota</taxon>
        <taxon>Pezizomycotina</taxon>
        <taxon>Sordariomycetes</taxon>
        <taxon>Sordariomycetidae</taxon>
        <taxon>Sordariales</taxon>
        <taxon>Chaetomiaceae</taxon>
        <taxon>Chaetomium</taxon>
    </lineage>
</organism>
<name>Q2HHP4_CHAGB</name>
<dbReference type="HOGENOM" id="CLU_1555055_0_0_1"/>
<evidence type="ECO:0000313" key="3">
    <source>
        <dbReference type="Proteomes" id="UP000001056"/>
    </source>
</evidence>
<evidence type="ECO:0000313" key="2">
    <source>
        <dbReference type="EMBL" id="EAQ92025.1"/>
    </source>
</evidence>